<keyword evidence="1" id="KW-0812">Transmembrane</keyword>
<sequence length="166" mass="19775">IPEKIVASSPLFSKIRNFEGSFYNSTIIEAVRIIRKEKFNLTPEKYDPGLSNGPADWDMDLQLKELGCKFDIINESIYHHEERLSYWRYVTKRKDWVKGIDLYKAKWEGRNIEAYNNVVKRQFGIYYRLIGVFVENGKWKRLLPNFHLYLSILITKILVGLMYLFK</sequence>
<evidence type="ECO:0000313" key="2">
    <source>
        <dbReference type="EMBL" id="GAG86533.1"/>
    </source>
</evidence>
<keyword evidence="1" id="KW-0472">Membrane</keyword>
<dbReference type="EMBL" id="BART01014246">
    <property type="protein sequence ID" value="GAG86533.1"/>
    <property type="molecule type" value="Genomic_DNA"/>
</dbReference>
<protein>
    <recommendedName>
        <fullName evidence="3">Glycosyltransferase 2-like domain-containing protein</fullName>
    </recommendedName>
</protein>
<name>X1BQV4_9ZZZZ</name>
<evidence type="ECO:0000256" key="1">
    <source>
        <dbReference type="SAM" id="Phobius"/>
    </source>
</evidence>
<keyword evidence="1" id="KW-1133">Transmembrane helix</keyword>
<feature type="non-terminal residue" evidence="2">
    <location>
        <position position="1"/>
    </location>
</feature>
<dbReference type="SUPFAM" id="SSF53448">
    <property type="entry name" value="Nucleotide-diphospho-sugar transferases"/>
    <property type="match status" value="1"/>
</dbReference>
<proteinExistence type="predicted"/>
<feature type="transmembrane region" description="Helical" evidence="1">
    <location>
        <begin position="146"/>
        <end position="165"/>
    </location>
</feature>
<organism evidence="2">
    <name type="scientific">marine sediment metagenome</name>
    <dbReference type="NCBI Taxonomy" id="412755"/>
    <lineage>
        <taxon>unclassified sequences</taxon>
        <taxon>metagenomes</taxon>
        <taxon>ecological metagenomes</taxon>
    </lineage>
</organism>
<evidence type="ECO:0008006" key="3">
    <source>
        <dbReference type="Google" id="ProtNLM"/>
    </source>
</evidence>
<accession>X1BQV4</accession>
<gene>
    <name evidence="2" type="ORF">S01H4_28565</name>
</gene>
<dbReference type="InterPro" id="IPR029044">
    <property type="entry name" value="Nucleotide-diphossugar_trans"/>
</dbReference>
<comment type="caution">
    <text evidence="2">The sequence shown here is derived from an EMBL/GenBank/DDBJ whole genome shotgun (WGS) entry which is preliminary data.</text>
</comment>
<dbReference type="AlphaFoldDB" id="X1BQV4"/>
<reference evidence="2" key="1">
    <citation type="journal article" date="2014" name="Front. Microbiol.">
        <title>High frequency of phylogenetically diverse reductive dehalogenase-homologous genes in deep subseafloor sedimentary metagenomes.</title>
        <authorList>
            <person name="Kawai M."/>
            <person name="Futagami T."/>
            <person name="Toyoda A."/>
            <person name="Takaki Y."/>
            <person name="Nishi S."/>
            <person name="Hori S."/>
            <person name="Arai W."/>
            <person name="Tsubouchi T."/>
            <person name="Morono Y."/>
            <person name="Uchiyama I."/>
            <person name="Ito T."/>
            <person name="Fujiyama A."/>
            <person name="Inagaki F."/>
            <person name="Takami H."/>
        </authorList>
    </citation>
    <scope>NUCLEOTIDE SEQUENCE</scope>
    <source>
        <strain evidence="2">Expedition CK06-06</strain>
    </source>
</reference>